<accession>A0A0F0LXA9</accession>
<organism evidence="2 3">
    <name type="scientific">Microbacterium ginsengisoli</name>
    <dbReference type="NCBI Taxonomy" id="400772"/>
    <lineage>
        <taxon>Bacteria</taxon>
        <taxon>Bacillati</taxon>
        <taxon>Actinomycetota</taxon>
        <taxon>Actinomycetes</taxon>
        <taxon>Micrococcales</taxon>
        <taxon>Microbacteriaceae</taxon>
        <taxon>Microbacterium</taxon>
    </lineage>
</organism>
<dbReference type="PATRIC" id="fig|400772.4.peg.406"/>
<feature type="region of interest" description="Disordered" evidence="1">
    <location>
        <begin position="42"/>
        <end position="63"/>
    </location>
</feature>
<name>A0A0F0LXA9_9MICO</name>
<dbReference type="STRING" id="400772.RR49_00375"/>
<sequence>MSTPAEGLASSDAQAVELGLHTSRTHGTITVQLVALTIEEWHDERLPKEPVRGRTPHTPPAQT</sequence>
<dbReference type="Proteomes" id="UP000033451">
    <property type="component" value="Unassembled WGS sequence"/>
</dbReference>
<evidence type="ECO:0000313" key="3">
    <source>
        <dbReference type="Proteomes" id="UP000033451"/>
    </source>
</evidence>
<dbReference type="AlphaFoldDB" id="A0A0F0LXA9"/>
<keyword evidence="3" id="KW-1185">Reference proteome</keyword>
<reference evidence="2 3" key="1">
    <citation type="submission" date="2015-02" db="EMBL/GenBank/DDBJ databases">
        <title>Draft genome sequences of ten Microbacterium spp. with emphasis on heavy metal contaminated environments.</title>
        <authorList>
            <person name="Corretto E."/>
        </authorList>
    </citation>
    <scope>NUCLEOTIDE SEQUENCE [LARGE SCALE GENOMIC DNA]</scope>
    <source>
        <strain evidence="2 3">DSM 18659</strain>
    </source>
</reference>
<dbReference type="RefSeq" id="WP_045246217.1">
    <property type="nucleotide sequence ID" value="NZ_JYIY01000052.1"/>
</dbReference>
<proteinExistence type="predicted"/>
<evidence type="ECO:0000256" key="1">
    <source>
        <dbReference type="SAM" id="MobiDB-lite"/>
    </source>
</evidence>
<evidence type="ECO:0000313" key="2">
    <source>
        <dbReference type="EMBL" id="KJL40872.1"/>
    </source>
</evidence>
<feature type="compositionally biased region" description="Basic and acidic residues" evidence="1">
    <location>
        <begin position="42"/>
        <end position="52"/>
    </location>
</feature>
<gene>
    <name evidence="2" type="ORF">RR49_00375</name>
</gene>
<dbReference type="EMBL" id="JYIY01000052">
    <property type="protein sequence ID" value="KJL40872.1"/>
    <property type="molecule type" value="Genomic_DNA"/>
</dbReference>
<protein>
    <submittedName>
        <fullName evidence="2">Uncharacterized protein</fullName>
    </submittedName>
</protein>
<comment type="caution">
    <text evidence="2">The sequence shown here is derived from an EMBL/GenBank/DDBJ whole genome shotgun (WGS) entry which is preliminary data.</text>
</comment>